<dbReference type="Proteomes" id="UP000033019">
    <property type="component" value="Segment"/>
</dbReference>
<sequence>MKFMQFVLDSDGPDKIAETEKIVRDNLHASLAADDDPSNDDHPISVSYKAGVDSLGRSGTYVIGEVEAEPAPYPEVSREDWEIPGAEKDKVVDYPAVAAGTDYDSVDDPDYLEHMLGKVVG</sequence>
<name>A0A0E3T5V8_9CAUD</name>
<dbReference type="OrthoDB" id="28436at10239"/>
<dbReference type="RefSeq" id="YP_009215233.1">
    <property type="nucleotide sequence ID" value="NC_028972.1"/>
</dbReference>
<protein>
    <submittedName>
        <fullName evidence="1">Uncharacterized protein</fullName>
    </submittedName>
</protein>
<dbReference type="GeneID" id="26641465"/>
<gene>
    <name evidence="1" type="ORF">Gmala1_23</name>
</gene>
<organism evidence="1 2">
    <name type="scientific">Gordonia phage Gmala1</name>
    <dbReference type="NCBI Taxonomy" id="1622190"/>
    <lineage>
        <taxon>Viruses</taxon>
        <taxon>Duplodnaviria</taxon>
        <taxon>Heunggongvirae</taxon>
        <taxon>Uroviricota</taxon>
        <taxon>Caudoviricetes</taxon>
        <taxon>Gordtnkvirus</taxon>
        <taxon>Gordtnkvirus gordtnk2</taxon>
    </lineage>
</organism>
<dbReference type="KEGG" id="vg:26641465"/>
<evidence type="ECO:0000313" key="2">
    <source>
        <dbReference type="Proteomes" id="UP000033019"/>
    </source>
</evidence>
<accession>A0A0E3T5V8</accession>
<reference evidence="1 2" key="1">
    <citation type="journal article" date="2015" name="Sci. Rep.">
        <title>Bacteriophages of wastewater foaming-associated filamentous Gordonia reduce host levels in raw activated sludge.</title>
        <authorList>
            <person name="Liu M."/>
            <person name="Gill J.J."/>
            <person name="Young R."/>
            <person name="Summer E.J."/>
        </authorList>
    </citation>
    <scope>NUCLEOTIDE SEQUENCE [LARGE SCALE GENOMIC DNA]</scope>
</reference>
<evidence type="ECO:0000313" key="1">
    <source>
        <dbReference type="EMBL" id="AKC02861.1"/>
    </source>
</evidence>
<dbReference type="EMBL" id="KP790009">
    <property type="protein sequence ID" value="AKC02861.1"/>
    <property type="molecule type" value="Genomic_DNA"/>
</dbReference>
<proteinExistence type="predicted"/>